<feature type="domain" description="KIB1-4 beta-propeller" evidence="2">
    <location>
        <begin position="62"/>
        <end position="322"/>
    </location>
</feature>
<organism evidence="3 4">
    <name type="scientific">Spinacia oleracea</name>
    <name type="common">Spinach</name>
    <dbReference type="NCBI Taxonomy" id="3562"/>
    <lineage>
        <taxon>Eukaryota</taxon>
        <taxon>Viridiplantae</taxon>
        <taxon>Streptophyta</taxon>
        <taxon>Embryophyta</taxon>
        <taxon>Tracheophyta</taxon>
        <taxon>Spermatophyta</taxon>
        <taxon>Magnoliopsida</taxon>
        <taxon>eudicotyledons</taxon>
        <taxon>Gunneridae</taxon>
        <taxon>Pentapetalae</taxon>
        <taxon>Caryophyllales</taxon>
        <taxon>Chenopodiaceae</taxon>
        <taxon>Chenopodioideae</taxon>
        <taxon>Anserineae</taxon>
        <taxon>Spinacia</taxon>
    </lineage>
</organism>
<keyword evidence="3" id="KW-1185">Reference proteome</keyword>
<dbReference type="PANTHER" id="PTHR47123">
    <property type="entry name" value="F-BOX PROTEIN SKIP23"/>
    <property type="match status" value="1"/>
</dbReference>
<dbReference type="InterPro" id="IPR005174">
    <property type="entry name" value="KIB1-4_b-propeller"/>
</dbReference>
<sequence length="513" mass="58276">MKRWADLPLQALRTIAMFLQCDANDLHNFQAVCKNWHHSNTISALLPYRIEEAKCTIFSSSVYLIHPPETYNGSYPWMVSTVKTPDGRTQFCHPFFGTPLPNLPDNLDLGQFRFSCLAEAYHQVYDHGDECEDGCTSPLSCEVYGKTCFVSMPVPSLEQCWVFYLNRMGCLQGYPSTGTKLQGWDVPCFTMSYNNVNQFDDMLCFRGVIYVLDTQGKLYQMSNDVLGLLKTVVDCPVSEFEQSNIGWRKRLAVSSTGTFYLVKQTRRGFNVFELNMCDDNSRRWVKVSGFPNHEVLFVTRYCSFFIAVDKFPGNQLYNSIVYSNSAFPPNSGNGWRFSEEEMIYCFMLGKELEVPQPFSTNIGLLQLLSPQPWVYFEAQKSSFLSSSHSDDEDGTTQSDSSSNDSSSWQDVNGMTQSDSNSNDSSSRTSSSSFGEPEYQEQTTQNPPVNNGMNHVAEAESHPNTSMEESRTHSAERRLNLLKELDERNTLKKILEENVANVAKLDRVLGRRLM</sequence>
<dbReference type="InterPro" id="IPR051304">
    <property type="entry name" value="SCF_F-box_domain"/>
</dbReference>
<reference evidence="4" key="2">
    <citation type="submission" date="2025-08" db="UniProtKB">
        <authorList>
            <consortium name="RefSeq"/>
        </authorList>
    </citation>
    <scope>IDENTIFICATION</scope>
    <source>
        <tissue evidence="4">Leaf</tissue>
    </source>
</reference>
<name>A0ABM3QSL3_SPIOL</name>
<feature type="compositionally biased region" description="Polar residues" evidence="1">
    <location>
        <begin position="439"/>
        <end position="452"/>
    </location>
</feature>
<feature type="compositionally biased region" description="Low complexity" evidence="1">
    <location>
        <begin position="417"/>
        <end position="432"/>
    </location>
</feature>
<dbReference type="Pfam" id="PF03478">
    <property type="entry name" value="Beta-prop_KIB1-4"/>
    <property type="match status" value="1"/>
</dbReference>
<gene>
    <name evidence="4" type="primary">LOC130462037</name>
</gene>
<protein>
    <submittedName>
        <fullName evidence="4">Uncharacterized protein isoform X1</fullName>
    </submittedName>
</protein>
<proteinExistence type="predicted"/>
<evidence type="ECO:0000256" key="1">
    <source>
        <dbReference type="SAM" id="MobiDB-lite"/>
    </source>
</evidence>
<evidence type="ECO:0000313" key="3">
    <source>
        <dbReference type="Proteomes" id="UP000813463"/>
    </source>
</evidence>
<dbReference type="CDD" id="cd09917">
    <property type="entry name" value="F-box_SF"/>
    <property type="match status" value="1"/>
</dbReference>
<evidence type="ECO:0000259" key="2">
    <source>
        <dbReference type="Pfam" id="PF03478"/>
    </source>
</evidence>
<dbReference type="RefSeq" id="XP_056686346.1">
    <property type="nucleotide sequence ID" value="XM_056830368.1"/>
</dbReference>
<evidence type="ECO:0000313" key="4">
    <source>
        <dbReference type="RefSeq" id="XP_056686346.1"/>
    </source>
</evidence>
<dbReference type="Proteomes" id="UP000813463">
    <property type="component" value="Chromosome 5"/>
</dbReference>
<feature type="compositionally biased region" description="Low complexity" evidence="1">
    <location>
        <begin position="398"/>
        <end position="407"/>
    </location>
</feature>
<reference evidence="3" key="1">
    <citation type="journal article" date="2021" name="Nat. Commun.">
        <title>Genomic analyses provide insights into spinach domestication and the genetic basis of agronomic traits.</title>
        <authorList>
            <person name="Cai X."/>
            <person name="Sun X."/>
            <person name="Xu C."/>
            <person name="Sun H."/>
            <person name="Wang X."/>
            <person name="Ge C."/>
            <person name="Zhang Z."/>
            <person name="Wang Q."/>
            <person name="Fei Z."/>
            <person name="Jiao C."/>
            <person name="Wang Q."/>
        </authorList>
    </citation>
    <scope>NUCLEOTIDE SEQUENCE [LARGE SCALE GENOMIC DNA]</scope>
    <source>
        <strain evidence="3">cv. Varoflay</strain>
    </source>
</reference>
<feature type="region of interest" description="Disordered" evidence="1">
    <location>
        <begin position="385"/>
        <end position="474"/>
    </location>
</feature>
<accession>A0ABM3QSL3</accession>
<dbReference type="PANTHER" id="PTHR47123:SF6">
    <property type="entry name" value="F-BOX PROTEIN SKIP23-LIKE ISOFORM X1"/>
    <property type="match status" value="1"/>
</dbReference>
<dbReference type="GeneID" id="130462037"/>